<evidence type="ECO:0000256" key="1">
    <source>
        <dbReference type="ARBA" id="ARBA00022729"/>
    </source>
</evidence>
<protein>
    <submittedName>
        <fullName evidence="5">GPI anchored serine-threonine rich protein</fullName>
    </submittedName>
</protein>
<feature type="chain" id="PRO_5021397159" evidence="3">
    <location>
        <begin position="21"/>
        <end position="258"/>
    </location>
</feature>
<sequence length="258" mass="26082">MISSSTLLAAIASALTLTSATTLTPRQTKNNAIYTPGLNELVPVGTPYQITWKPDVPGLVNIYLLRGPAENLKVLSTIAEDIPNTGSYSWTPDTTLEDDKTHYGLNLTMPAVPGEFQYSTQFGISNPNPKHEDTETGSSSAGSNGTVTASDVESSTNVTAGASETLNSTADATATSSNSTVPPSGVPVPASEPAGPYSNETATNKTTSVAPPASAPTNSVKGNGTTGGTKPKPSSGADAKVATGLSAIALAIGAALMI</sequence>
<feature type="compositionally biased region" description="Low complexity" evidence="2">
    <location>
        <begin position="217"/>
        <end position="239"/>
    </location>
</feature>
<dbReference type="Pfam" id="PF10342">
    <property type="entry name" value="Kre9_KNH"/>
    <property type="match status" value="1"/>
</dbReference>
<proteinExistence type="predicted"/>
<feature type="signal peptide" evidence="3">
    <location>
        <begin position="1"/>
        <end position="20"/>
    </location>
</feature>
<dbReference type="EMBL" id="SNSC02000012">
    <property type="protein sequence ID" value="TID19526.1"/>
    <property type="molecule type" value="Genomic_DNA"/>
</dbReference>
<evidence type="ECO:0000256" key="3">
    <source>
        <dbReference type="SAM" id="SignalP"/>
    </source>
</evidence>
<evidence type="ECO:0000259" key="4">
    <source>
        <dbReference type="Pfam" id="PF10342"/>
    </source>
</evidence>
<feature type="region of interest" description="Disordered" evidence="2">
    <location>
        <begin position="169"/>
        <end position="239"/>
    </location>
</feature>
<evidence type="ECO:0000313" key="5">
    <source>
        <dbReference type="EMBL" id="TID19526.1"/>
    </source>
</evidence>
<dbReference type="AlphaFoldDB" id="A0A4Z1P0F5"/>
<keyword evidence="1 3" id="KW-0732">Signal</keyword>
<feature type="region of interest" description="Disordered" evidence="2">
    <location>
        <begin position="118"/>
        <end position="157"/>
    </location>
</feature>
<dbReference type="InterPro" id="IPR018466">
    <property type="entry name" value="Kre9/Knh1-like_N"/>
</dbReference>
<evidence type="ECO:0000256" key="2">
    <source>
        <dbReference type="SAM" id="MobiDB-lite"/>
    </source>
</evidence>
<reference evidence="5 6" key="1">
    <citation type="submission" date="2019-04" db="EMBL/GenBank/DDBJ databases">
        <title>High contiguity whole genome sequence and gene annotation resource for two Venturia nashicola isolates.</title>
        <authorList>
            <person name="Prokchorchik M."/>
            <person name="Won K."/>
            <person name="Lee Y."/>
            <person name="Choi E.D."/>
            <person name="Segonzac C."/>
            <person name="Sohn K.H."/>
        </authorList>
    </citation>
    <scope>NUCLEOTIDE SEQUENCE [LARGE SCALE GENOMIC DNA]</scope>
    <source>
        <strain evidence="5 6">PRI2</strain>
    </source>
</reference>
<dbReference type="Proteomes" id="UP000298493">
    <property type="component" value="Unassembled WGS sequence"/>
</dbReference>
<feature type="domain" description="Yeast cell wall synthesis Kre9/Knh1-like N-terminal" evidence="4">
    <location>
        <begin position="35"/>
        <end position="124"/>
    </location>
</feature>
<feature type="compositionally biased region" description="Polar residues" evidence="2">
    <location>
        <begin position="136"/>
        <end position="157"/>
    </location>
</feature>
<dbReference type="STRING" id="86259.A0A4Z1P0F5"/>
<dbReference type="PANTHER" id="PTHR40633">
    <property type="entry name" value="MATRIX PROTEIN, PUTATIVE (AFU_ORTHOLOGUE AFUA_8G05410)-RELATED"/>
    <property type="match status" value="1"/>
</dbReference>
<feature type="compositionally biased region" description="Low complexity" evidence="2">
    <location>
        <begin position="169"/>
        <end position="180"/>
    </location>
</feature>
<accession>A0A4Z1P0F5</accession>
<feature type="compositionally biased region" description="Polar residues" evidence="2">
    <location>
        <begin position="198"/>
        <end position="209"/>
    </location>
</feature>
<gene>
    <name evidence="5" type="ORF">E6O75_ATG06864</name>
</gene>
<feature type="compositionally biased region" description="Polar residues" evidence="2">
    <location>
        <begin position="118"/>
        <end position="128"/>
    </location>
</feature>
<comment type="caution">
    <text evidence="5">The sequence shown here is derived from an EMBL/GenBank/DDBJ whole genome shotgun (WGS) entry which is preliminary data.</text>
</comment>
<evidence type="ECO:0000313" key="6">
    <source>
        <dbReference type="Proteomes" id="UP000298493"/>
    </source>
</evidence>
<organism evidence="5 6">
    <name type="scientific">Venturia nashicola</name>
    <dbReference type="NCBI Taxonomy" id="86259"/>
    <lineage>
        <taxon>Eukaryota</taxon>
        <taxon>Fungi</taxon>
        <taxon>Dikarya</taxon>
        <taxon>Ascomycota</taxon>
        <taxon>Pezizomycotina</taxon>
        <taxon>Dothideomycetes</taxon>
        <taxon>Pleosporomycetidae</taxon>
        <taxon>Venturiales</taxon>
        <taxon>Venturiaceae</taxon>
        <taxon>Venturia</taxon>
    </lineage>
</organism>
<dbReference type="InterPro" id="IPR052982">
    <property type="entry name" value="SRP1/TIP1-like"/>
</dbReference>
<dbReference type="PANTHER" id="PTHR40633:SF1">
    <property type="entry name" value="GPI ANCHORED SERINE-THREONINE RICH PROTEIN (AFU_ORTHOLOGUE AFUA_1G03630)"/>
    <property type="match status" value="1"/>
</dbReference>
<keyword evidence="6" id="KW-1185">Reference proteome</keyword>
<name>A0A4Z1P0F5_9PEZI</name>